<dbReference type="Gene3D" id="1.10.630.10">
    <property type="entry name" value="Cytochrome P450"/>
    <property type="match status" value="1"/>
</dbReference>
<dbReference type="GO" id="GO:0016705">
    <property type="term" value="F:oxidoreductase activity, acting on paired donors, with incorporation or reduction of molecular oxygen"/>
    <property type="evidence" value="ECO:0007669"/>
    <property type="project" value="InterPro"/>
</dbReference>
<dbReference type="InterPro" id="IPR017972">
    <property type="entry name" value="Cyt_P450_CS"/>
</dbReference>
<evidence type="ECO:0000256" key="3">
    <source>
        <dbReference type="ARBA" id="ARBA00022617"/>
    </source>
</evidence>
<evidence type="ECO:0000256" key="2">
    <source>
        <dbReference type="ARBA" id="ARBA00010617"/>
    </source>
</evidence>
<reference evidence="10" key="1">
    <citation type="journal article" date="2020" name="BMC Genomics">
        <title>Correction to: Identification and distribution of gene clusters required for synthesis of sphingolipid metabolism inhibitors in diverse species of the filamentous fungus Fusarium.</title>
        <authorList>
            <person name="Kim H.S."/>
            <person name="Lohmar J.M."/>
            <person name="Busman M."/>
            <person name="Brown D.W."/>
            <person name="Naumann T.A."/>
            <person name="Divon H.H."/>
            <person name="Lysoe E."/>
            <person name="Uhlig S."/>
            <person name="Proctor R.H."/>
        </authorList>
    </citation>
    <scope>NUCLEOTIDE SEQUENCE</scope>
    <source>
        <strain evidence="10">NRRL 20472</strain>
    </source>
</reference>
<evidence type="ECO:0000256" key="4">
    <source>
        <dbReference type="ARBA" id="ARBA00022723"/>
    </source>
</evidence>
<keyword evidence="9" id="KW-1133">Transmembrane helix</keyword>
<keyword evidence="6 8" id="KW-0503">Monooxygenase</keyword>
<evidence type="ECO:0000313" key="11">
    <source>
        <dbReference type="Proteomes" id="UP000622797"/>
    </source>
</evidence>
<organism evidence="10 11">
    <name type="scientific">Fusarium sarcochroum</name>
    <dbReference type="NCBI Taxonomy" id="1208366"/>
    <lineage>
        <taxon>Eukaryota</taxon>
        <taxon>Fungi</taxon>
        <taxon>Dikarya</taxon>
        <taxon>Ascomycota</taxon>
        <taxon>Pezizomycotina</taxon>
        <taxon>Sordariomycetes</taxon>
        <taxon>Hypocreomycetidae</taxon>
        <taxon>Hypocreales</taxon>
        <taxon>Nectriaceae</taxon>
        <taxon>Fusarium</taxon>
        <taxon>Fusarium lateritium species complex</taxon>
    </lineage>
</organism>
<dbReference type="GO" id="GO:0004497">
    <property type="term" value="F:monooxygenase activity"/>
    <property type="evidence" value="ECO:0007669"/>
    <property type="project" value="UniProtKB-KW"/>
</dbReference>
<keyword evidence="9" id="KW-0812">Transmembrane</keyword>
<evidence type="ECO:0000256" key="1">
    <source>
        <dbReference type="ARBA" id="ARBA00001971"/>
    </source>
</evidence>
<name>A0A8H4XGQ4_9HYPO</name>
<dbReference type="AlphaFoldDB" id="A0A8H4XGQ4"/>
<reference evidence="10" key="2">
    <citation type="submission" date="2020-05" db="EMBL/GenBank/DDBJ databases">
        <authorList>
            <person name="Kim H.-S."/>
            <person name="Proctor R.H."/>
            <person name="Brown D.W."/>
        </authorList>
    </citation>
    <scope>NUCLEOTIDE SEQUENCE</scope>
    <source>
        <strain evidence="10">NRRL 20472</strain>
    </source>
</reference>
<evidence type="ECO:0000313" key="10">
    <source>
        <dbReference type="EMBL" id="KAF4973591.1"/>
    </source>
</evidence>
<accession>A0A8H4XGQ4</accession>
<comment type="cofactor">
    <cofactor evidence="1 7">
        <name>heme</name>
        <dbReference type="ChEBI" id="CHEBI:30413"/>
    </cofactor>
</comment>
<evidence type="ECO:0000256" key="9">
    <source>
        <dbReference type="SAM" id="Phobius"/>
    </source>
</evidence>
<dbReference type="InterPro" id="IPR002403">
    <property type="entry name" value="Cyt_P450_E_grp-IV"/>
</dbReference>
<dbReference type="Proteomes" id="UP000622797">
    <property type="component" value="Unassembled WGS sequence"/>
</dbReference>
<keyword evidence="4 7" id="KW-0479">Metal-binding</keyword>
<dbReference type="EMBL" id="JABEXW010000010">
    <property type="protein sequence ID" value="KAF4973591.1"/>
    <property type="molecule type" value="Genomic_DNA"/>
</dbReference>
<gene>
    <name evidence="10" type="ORF">FSARC_165</name>
</gene>
<evidence type="ECO:0000256" key="7">
    <source>
        <dbReference type="PIRSR" id="PIRSR602403-1"/>
    </source>
</evidence>
<keyword evidence="9" id="KW-0472">Membrane</keyword>
<dbReference type="InterPro" id="IPR036396">
    <property type="entry name" value="Cyt_P450_sf"/>
</dbReference>
<protein>
    <recommendedName>
        <fullName evidence="12">Trichodiene oxygenase</fullName>
    </recommendedName>
</protein>
<dbReference type="OrthoDB" id="3945418at2759"/>
<dbReference type="PRINTS" id="PR00465">
    <property type="entry name" value="EP450IV"/>
</dbReference>
<keyword evidence="5 7" id="KW-0408">Iron</keyword>
<dbReference type="PANTHER" id="PTHR24305:SF152">
    <property type="entry name" value="P450, PUTATIVE (EUROFUNG)-RELATED"/>
    <property type="match status" value="1"/>
</dbReference>
<evidence type="ECO:0008006" key="12">
    <source>
        <dbReference type="Google" id="ProtNLM"/>
    </source>
</evidence>
<feature type="binding site" description="axial binding residue" evidence="7">
    <location>
        <position position="437"/>
    </location>
    <ligand>
        <name>heme</name>
        <dbReference type="ChEBI" id="CHEBI:30413"/>
    </ligand>
    <ligandPart>
        <name>Fe</name>
        <dbReference type="ChEBI" id="CHEBI:18248"/>
    </ligandPart>
</feature>
<comment type="similarity">
    <text evidence="2 8">Belongs to the cytochrome P450 family.</text>
</comment>
<dbReference type="Pfam" id="PF00067">
    <property type="entry name" value="p450"/>
    <property type="match status" value="1"/>
</dbReference>
<evidence type="ECO:0000256" key="5">
    <source>
        <dbReference type="ARBA" id="ARBA00023004"/>
    </source>
</evidence>
<feature type="transmembrane region" description="Helical" evidence="9">
    <location>
        <begin position="12"/>
        <end position="34"/>
    </location>
</feature>
<dbReference type="InterPro" id="IPR001128">
    <property type="entry name" value="Cyt_P450"/>
</dbReference>
<comment type="caution">
    <text evidence="10">The sequence shown here is derived from an EMBL/GenBank/DDBJ whole genome shotgun (WGS) entry which is preliminary data.</text>
</comment>
<dbReference type="CDD" id="cd11062">
    <property type="entry name" value="CYP58-like"/>
    <property type="match status" value="1"/>
</dbReference>
<dbReference type="InterPro" id="IPR050121">
    <property type="entry name" value="Cytochrome_P450_monoxygenase"/>
</dbReference>
<proteinExistence type="inferred from homology"/>
<keyword evidence="11" id="KW-1185">Reference proteome</keyword>
<dbReference type="GO" id="GO:0020037">
    <property type="term" value="F:heme binding"/>
    <property type="evidence" value="ECO:0007669"/>
    <property type="project" value="InterPro"/>
</dbReference>
<keyword evidence="3 7" id="KW-0349">Heme</keyword>
<dbReference type="PROSITE" id="PS00086">
    <property type="entry name" value="CYTOCHROME_P450"/>
    <property type="match status" value="1"/>
</dbReference>
<dbReference type="GO" id="GO:0005506">
    <property type="term" value="F:iron ion binding"/>
    <property type="evidence" value="ECO:0007669"/>
    <property type="project" value="InterPro"/>
</dbReference>
<keyword evidence="8" id="KW-0560">Oxidoreductase</keyword>
<dbReference type="PANTHER" id="PTHR24305">
    <property type="entry name" value="CYTOCHROME P450"/>
    <property type="match status" value="1"/>
</dbReference>
<sequence>MTSLEEIAARDVLRFVAVALLPTIFLWALATAVYRRYLHPLSKVPGPFVGSISEFYYFYWQYIRHGSLYLQFERLSEKYGPVVRIGPNEVFLSDPENYDKIYTAHTKFYKDPNMYSRGGGPTSIFSTIPNETHRKYRSVLNPFFSRRAMLEREGLVQEKALKVCRDLTKHRQQNVPTNVHDAFRAVSMDAVTEYTLGPDNCWDFLDKEDYGNWYGNLTRAISPMIYLFRLLPPLTKMRDLPPWLAEARKVVRATVQDINAGIRPKVITLFHTILSPDNPNGPASINHMADEAWAITAAASETTGNALTVITYKVLKDAAVYARLHDELKEAFPNPDDMTYTELEKLPYLNAVIKEGFRLSYGILHHLPRVIPQGGATFNGYFLPEGTVIGMSSWTMHRLPDVFPDPDKYDPERWMDPDKARHLEKYLTTFSKGNRSCIGKYLAYCEVYVTVGQIFRRFDDLRILDTTDKDMVYEDYFAPCHAVDANVLKLVGSKYFAEQK</sequence>
<evidence type="ECO:0000256" key="8">
    <source>
        <dbReference type="RuleBase" id="RU000461"/>
    </source>
</evidence>
<evidence type="ECO:0000256" key="6">
    <source>
        <dbReference type="ARBA" id="ARBA00023033"/>
    </source>
</evidence>
<dbReference type="SUPFAM" id="SSF48264">
    <property type="entry name" value="Cytochrome P450"/>
    <property type="match status" value="1"/>
</dbReference>